<proteinExistence type="inferred from homology"/>
<dbReference type="GO" id="GO:0004846">
    <property type="term" value="F:urate oxidase activity"/>
    <property type="evidence" value="ECO:0007669"/>
    <property type="project" value="InterPro"/>
</dbReference>
<sequence>MKVIVIGAGMGGLCAGIALKRIGYEVKVFEKVREIKPVGAALSIWSNGVKCLNYLGLTEQVAKLGGQMDSLAYLDGFTCDSMTQFSLAPLYEKAGQRAYPVSRTELQAMLMEEFGKEDVTLGAELASVSEAEGVVTATFADGSVETGDLLIAADGSHSVVRPYVLGDQVERRYAGYVNWNGLVEVDESIAPATQWTTFVGEGKRVSMMPVGDNRFYFFFDVPLPQGLPNNRDEYKANLKEYFSGWAQPVQDLIDLIEPERTNRVEICDVEPFYNWTRGRVALLGDAGHGTTPDIGQGGCMAMEDAVYLAIALQTNTLGVEDALVRYQNKRAPRANELVLRARSRCDVTHMKDEQVTLDWYKELRNEDGSKIMKGILSNIEGHPLD</sequence>
<evidence type="ECO:0000313" key="15">
    <source>
        <dbReference type="Proteomes" id="UP000295793"/>
    </source>
</evidence>
<dbReference type="EMBL" id="SLZR01000013">
    <property type="protein sequence ID" value="TCS38967.1"/>
    <property type="molecule type" value="Genomic_DNA"/>
</dbReference>
<dbReference type="GO" id="GO:0006144">
    <property type="term" value="P:purine nucleobase metabolic process"/>
    <property type="evidence" value="ECO:0007669"/>
    <property type="project" value="UniProtKB-KW"/>
</dbReference>
<reference evidence="14 15" key="1">
    <citation type="submission" date="2019-03" db="EMBL/GenBank/DDBJ databases">
        <title>Genomic Encyclopedia of Archaeal and Bacterial Type Strains, Phase II (KMG-II): from individual species to whole genera.</title>
        <authorList>
            <person name="Goeker M."/>
        </authorList>
    </citation>
    <scope>NUCLEOTIDE SEQUENCE [LARGE SCALE GENOMIC DNA]</scope>
    <source>
        <strain evidence="14 15">DSM 15388</strain>
    </source>
</reference>
<dbReference type="PANTHER" id="PTHR13789">
    <property type="entry name" value="MONOOXYGENASE"/>
    <property type="match status" value="1"/>
</dbReference>
<dbReference type="GO" id="GO:0102099">
    <property type="term" value="F:FAD-dependent urate hydroxylase activity"/>
    <property type="evidence" value="ECO:0007669"/>
    <property type="project" value="UniProtKB-EC"/>
</dbReference>
<dbReference type="SUPFAM" id="SSF51905">
    <property type="entry name" value="FAD/NAD(P)-binding domain"/>
    <property type="match status" value="1"/>
</dbReference>
<dbReference type="InterPro" id="IPR050493">
    <property type="entry name" value="FAD-dep_Monooxygenase_BioMet"/>
</dbReference>
<keyword evidence="3" id="KW-0285">Flavoprotein</keyword>
<keyword evidence="4" id="KW-0659">Purine metabolism</keyword>
<protein>
    <recommendedName>
        <fullName evidence="11">FAD-dependent urate hydroxylase</fullName>
        <ecNumber evidence="10">1.14.13.113</ecNumber>
    </recommendedName>
</protein>
<dbReference type="GO" id="GO:0019628">
    <property type="term" value="P:urate catabolic process"/>
    <property type="evidence" value="ECO:0007669"/>
    <property type="project" value="InterPro"/>
</dbReference>
<evidence type="ECO:0000256" key="1">
    <source>
        <dbReference type="ARBA" id="ARBA00001974"/>
    </source>
</evidence>
<comment type="similarity">
    <text evidence="9">Belongs to the FAD-dependent urate hydroxylase family.</text>
</comment>
<dbReference type="InterPro" id="IPR036188">
    <property type="entry name" value="FAD/NAD-bd_sf"/>
</dbReference>
<evidence type="ECO:0000259" key="13">
    <source>
        <dbReference type="Pfam" id="PF01494"/>
    </source>
</evidence>
<dbReference type="InterPro" id="IPR002938">
    <property type="entry name" value="FAD-bd"/>
</dbReference>
<evidence type="ECO:0000313" key="14">
    <source>
        <dbReference type="EMBL" id="TCS38967.1"/>
    </source>
</evidence>
<evidence type="ECO:0000256" key="6">
    <source>
        <dbReference type="ARBA" id="ARBA00023002"/>
    </source>
</evidence>
<accession>A0A4R3HZX0</accession>
<comment type="cofactor">
    <cofactor evidence="1">
        <name>FAD</name>
        <dbReference type="ChEBI" id="CHEBI:57692"/>
    </cofactor>
</comment>
<evidence type="ECO:0000256" key="11">
    <source>
        <dbReference type="ARBA" id="ARBA00035262"/>
    </source>
</evidence>
<evidence type="ECO:0000256" key="9">
    <source>
        <dbReference type="ARBA" id="ARBA00035121"/>
    </source>
</evidence>
<keyword evidence="5" id="KW-0274">FAD</keyword>
<name>A0A4R3HZX0_9GAMM</name>
<dbReference type="GO" id="GO:0071949">
    <property type="term" value="F:FAD binding"/>
    <property type="evidence" value="ECO:0007669"/>
    <property type="project" value="InterPro"/>
</dbReference>
<dbReference type="OrthoDB" id="9782160at2"/>
<evidence type="ECO:0000256" key="2">
    <source>
        <dbReference type="ARBA" id="ARBA00004705"/>
    </source>
</evidence>
<dbReference type="Proteomes" id="UP000295793">
    <property type="component" value="Unassembled WGS sequence"/>
</dbReference>
<evidence type="ECO:0000256" key="8">
    <source>
        <dbReference type="ARBA" id="ARBA00023033"/>
    </source>
</evidence>
<dbReference type="InterPro" id="IPR047712">
    <property type="entry name" value="HpxO"/>
</dbReference>
<evidence type="ECO:0000256" key="10">
    <source>
        <dbReference type="ARBA" id="ARBA00035128"/>
    </source>
</evidence>
<evidence type="ECO:0000256" key="3">
    <source>
        <dbReference type="ARBA" id="ARBA00022630"/>
    </source>
</evidence>
<evidence type="ECO:0000256" key="7">
    <source>
        <dbReference type="ARBA" id="ARBA00023027"/>
    </source>
</evidence>
<dbReference type="RefSeq" id="WP_132702418.1">
    <property type="nucleotide sequence ID" value="NZ_SLZR01000013.1"/>
</dbReference>
<evidence type="ECO:0000256" key="12">
    <source>
        <dbReference type="ARBA" id="ARBA00047521"/>
    </source>
</evidence>
<organism evidence="14 15">
    <name type="scientific">Reinekea marinisedimentorum</name>
    <dbReference type="NCBI Taxonomy" id="230495"/>
    <lineage>
        <taxon>Bacteria</taxon>
        <taxon>Pseudomonadati</taxon>
        <taxon>Pseudomonadota</taxon>
        <taxon>Gammaproteobacteria</taxon>
        <taxon>Oceanospirillales</taxon>
        <taxon>Saccharospirillaceae</taxon>
        <taxon>Reinekea</taxon>
    </lineage>
</organism>
<evidence type="ECO:0000256" key="5">
    <source>
        <dbReference type="ARBA" id="ARBA00022827"/>
    </source>
</evidence>
<dbReference type="PANTHER" id="PTHR13789:SF309">
    <property type="entry name" value="PUTATIVE (AFU_ORTHOLOGUE AFUA_6G14510)-RELATED"/>
    <property type="match status" value="1"/>
</dbReference>
<comment type="caution">
    <text evidence="14">The sequence shown here is derived from an EMBL/GenBank/DDBJ whole genome shotgun (WGS) entry which is preliminary data.</text>
</comment>
<dbReference type="Gene3D" id="3.50.50.60">
    <property type="entry name" value="FAD/NAD(P)-binding domain"/>
    <property type="match status" value="1"/>
</dbReference>
<gene>
    <name evidence="14" type="ORF">BCF53_11313</name>
</gene>
<feature type="domain" description="FAD-binding" evidence="13">
    <location>
        <begin position="2"/>
        <end position="339"/>
    </location>
</feature>
<comment type="catalytic activity">
    <reaction evidence="12">
        <text>urate + NADH + O2 + H(+) = 5-hydroxyisourate + NAD(+) + H2O</text>
        <dbReference type="Rhea" id="RHEA:27329"/>
        <dbReference type="ChEBI" id="CHEBI:15377"/>
        <dbReference type="ChEBI" id="CHEBI:15378"/>
        <dbReference type="ChEBI" id="CHEBI:15379"/>
        <dbReference type="ChEBI" id="CHEBI:17775"/>
        <dbReference type="ChEBI" id="CHEBI:18072"/>
        <dbReference type="ChEBI" id="CHEBI:57540"/>
        <dbReference type="ChEBI" id="CHEBI:57945"/>
        <dbReference type="EC" id="1.14.13.113"/>
    </reaction>
</comment>
<keyword evidence="6" id="KW-0560">Oxidoreductase</keyword>
<dbReference type="NCBIfam" id="NF033623">
    <property type="entry name" value="urate_HpxO"/>
    <property type="match status" value="1"/>
</dbReference>
<keyword evidence="7" id="KW-0520">NAD</keyword>
<dbReference type="AlphaFoldDB" id="A0A4R3HZX0"/>
<keyword evidence="8" id="KW-0503">Monooxygenase</keyword>
<evidence type="ECO:0000256" key="4">
    <source>
        <dbReference type="ARBA" id="ARBA00022631"/>
    </source>
</evidence>
<keyword evidence="15" id="KW-1185">Reference proteome</keyword>
<comment type="pathway">
    <text evidence="2">Purine metabolism; urate degradation.</text>
</comment>
<dbReference type="PRINTS" id="PR00420">
    <property type="entry name" value="RNGMNOXGNASE"/>
</dbReference>
<dbReference type="Pfam" id="PF01494">
    <property type="entry name" value="FAD_binding_3"/>
    <property type="match status" value="1"/>
</dbReference>
<dbReference type="EC" id="1.14.13.113" evidence="10"/>